<evidence type="ECO:0000256" key="7">
    <source>
        <dbReference type="SAM" id="MobiDB-lite"/>
    </source>
</evidence>
<evidence type="ECO:0000313" key="12">
    <source>
        <dbReference type="Proteomes" id="UP000663829"/>
    </source>
</evidence>
<feature type="compositionally biased region" description="Polar residues" evidence="7">
    <location>
        <begin position="16"/>
        <end position="31"/>
    </location>
</feature>
<dbReference type="PANTHER" id="PTHR12780">
    <property type="entry name" value="RNA POLYMERASE III DNA DIRECTED , 39KD SUBUNIT-RELATED"/>
    <property type="match status" value="1"/>
</dbReference>
<dbReference type="FunFam" id="1.10.10.10:FF:000237">
    <property type="entry name" value="DNA-directed RNA polymerase III subunit RPC6"/>
    <property type="match status" value="1"/>
</dbReference>
<evidence type="ECO:0000256" key="4">
    <source>
        <dbReference type="ARBA" id="ARBA00023163"/>
    </source>
</evidence>
<gene>
    <name evidence="9" type="ORF">GPM918_LOCUS8181</name>
    <name evidence="8" type="ORF">OVA965_LOCUS329</name>
    <name evidence="11" type="ORF">SRO942_LOCUS8181</name>
    <name evidence="10" type="ORF">TMI583_LOCUS329</name>
</gene>
<dbReference type="EMBL" id="CAJNOK010000040">
    <property type="protein sequence ID" value="CAF0724630.1"/>
    <property type="molecule type" value="Genomic_DNA"/>
</dbReference>
<name>A0A813Z2A2_9BILA</name>
<evidence type="ECO:0000256" key="5">
    <source>
        <dbReference type="ARBA" id="ARBA00023242"/>
    </source>
</evidence>
<reference evidence="9" key="1">
    <citation type="submission" date="2021-02" db="EMBL/GenBank/DDBJ databases">
        <authorList>
            <person name="Nowell W R."/>
        </authorList>
    </citation>
    <scope>NUCLEOTIDE SEQUENCE</scope>
</reference>
<comment type="caution">
    <text evidence="9">The sequence shown here is derived from an EMBL/GenBank/DDBJ whole genome shotgun (WGS) entry which is preliminary data.</text>
</comment>
<keyword evidence="3 6" id="KW-0240">DNA-directed RNA polymerase</keyword>
<evidence type="ECO:0000313" key="10">
    <source>
        <dbReference type="EMBL" id="CAF3497585.1"/>
    </source>
</evidence>
<organism evidence="9 12">
    <name type="scientific">Didymodactylos carnosus</name>
    <dbReference type="NCBI Taxonomy" id="1234261"/>
    <lineage>
        <taxon>Eukaryota</taxon>
        <taxon>Metazoa</taxon>
        <taxon>Spiralia</taxon>
        <taxon>Gnathifera</taxon>
        <taxon>Rotifera</taxon>
        <taxon>Eurotatoria</taxon>
        <taxon>Bdelloidea</taxon>
        <taxon>Philodinida</taxon>
        <taxon>Philodinidae</taxon>
        <taxon>Didymodactylos</taxon>
    </lineage>
</organism>
<dbReference type="InterPro" id="IPR016049">
    <property type="entry name" value="RNA_pol_Rpc34-like"/>
</dbReference>
<dbReference type="SUPFAM" id="SSF46785">
    <property type="entry name" value="Winged helix' DNA-binding domain"/>
    <property type="match status" value="2"/>
</dbReference>
<accession>A0A813Z2A2</accession>
<evidence type="ECO:0000256" key="6">
    <source>
        <dbReference type="PIRNR" id="PIRNR028763"/>
    </source>
</evidence>
<evidence type="ECO:0000256" key="2">
    <source>
        <dbReference type="ARBA" id="ARBA00011038"/>
    </source>
</evidence>
<sequence length="339" mass="37793">MTNRKAKSEPTDVASLPSSLTTDGASSSNSTFDPVDLESAIIQLCLQSPNGVSDRILELSFPTIAPQQRVSALNRLLSLNKIDLLKSTTPEGTSTFLCRIKDTTSSSSSILSGGDQMEKAVYQLVKESGQMGIWMRDIRIKTQLSQTFLNKTLKSLESKKLIKAVKSVHASKKKIYMLFDLTPDPSITGGNWYFGHEFESEFVQVLNEHCYRLLLDKFETTEHVNDPLIRKNSSYLSSNELVQLINESGISTVLLTVQDIESILYTLICDGKVEKTTIYSSNIDANKQTQNIYRAVKPMIESAAIVRVPCGICPVFRDCHDDGLITPKTCIYLNTWLDF</sequence>
<dbReference type="InterPro" id="IPR036390">
    <property type="entry name" value="WH_DNA-bd_sf"/>
</dbReference>
<dbReference type="Proteomes" id="UP000663829">
    <property type="component" value="Unassembled WGS sequence"/>
</dbReference>
<comment type="subcellular location">
    <subcellularLocation>
        <location evidence="1 6">Nucleus</location>
    </subcellularLocation>
</comment>
<dbReference type="Proteomes" id="UP000677228">
    <property type="component" value="Unassembled WGS sequence"/>
</dbReference>
<comment type="similarity">
    <text evidence="2 6">Belongs to the eukaryotic RPC34/RPC39 RNA polymerase subunit family.</text>
</comment>
<dbReference type="FunFam" id="1.10.10.10:FF:000116">
    <property type="entry name" value="DNA-directed RNA polymerase III subunit RPC6"/>
    <property type="match status" value="1"/>
</dbReference>
<comment type="function">
    <text evidence="6">DNA-dependent RNA polymerase catalyzes the transcription of DNA into RNA using the four ribonucleoside triphosphates as substrates. Specific peripheric component of RNA polymerase III which synthesizes small RNAs, such as 5S rRNA and tRNAs.</text>
</comment>
<dbReference type="Gene3D" id="1.10.10.10">
    <property type="entry name" value="Winged helix-like DNA-binding domain superfamily/Winged helix DNA-binding domain"/>
    <property type="match status" value="2"/>
</dbReference>
<protein>
    <recommendedName>
        <fullName evidence="6">DNA-directed RNA polymerase III subunit RPC6</fullName>
        <shortName evidence="6">RNA polymerase III subunit C6</shortName>
    </recommendedName>
</protein>
<evidence type="ECO:0000313" key="11">
    <source>
        <dbReference type="EMBL" id="CAF3676207.1"/>
    </source>
</evidence>
<dbReference type="InterPro" id="IPR007832">
    <property type="entry name" value="RNA_pol_Rpc34"/>
</dbReference>
<proteinExistence type="inferred from homology"/>
<dbReference type="EMBL" id="CAJOBA010000040">
    <property type="protein sequence ID" value="CAF3497585.1"/>
    <property type="molecule type" value="Genomic_DNA"/>
</dbReference>
<dbReference type="Proteomes" id="UP000682733">
    <property type="component" value="Unassembled WGS sequence"/>
</dbReference>
<dbReference type="EMBL" id="CAJOBC010001397">
    <property type="protein sequence ID" value="CAF3676207.1"/>
    <property type="molecule type" value="Genomic_DNA"/>
</dbReference>
<dbReference type="EMBL" id="CAJNOQ010001397">
    <property type="protein sequence ID" value="CAF0892162.1"/>
    <property type="molecule type" value="Genomic_DNA"/>
</dbReference>
<feature type="compositionally biased region" description="Basic and acidic residues" evidence="7">
    <location>
        <begin position="1"/>
        <end position="10"/>
    </location>
</feature>
<dbReference type="GO" id="GO:0005666">
    <property type="term" value="C:RNA polymerase III complex"/>
    <property type="evidence" value="ECO:0007669"/>
    <property type="project" value="UniProtKB-UniRule"/>
</dbReference>
<evidence type="ECO:0000256" key="3">
    <source>
        <dbReference type="ARBA" id="ARBA00022478"/>
    </source>
</evidence>
<dbReference type="GO" id="GO:0005737">
    <property type="term" value="C:cytoplasm"/>
    <property type="evidence" value="ECO:0007669"/>
    <property type="project" value="UniProtKB-ARBA"/>
</dbReference>
<dbReference type="PIRSF" id="PIRSF028763">
    <property type="entry name" value="RNA_pol_Rpc34"/>
    <property type="match status" value="1"/>
</dbReference>
<dbReference type="GO" id="GO:0005654">
    <property type="term" value="C:nucleoplasm"/>
    <property type="evidence" value="ECO:0007669"/>
    <property type="project" value="UniProtKB-ARBA"/>
</dbReference>
<dbReference type="AlphaFoldDB" id="A0A813Z2A2"/>
<keyword evidence="12" id="KW-1185">Reference proteome</keyword>
<feature type="region of interest" description="Disordered" evidence="7">
    <location>
        <begin position="1"/>
        <end position="31"/>
    </location>
</feature>
<dbReference type="Proteomes" id="UP000681722">
    <property type="component" value="Unassembled WGS sequence"/>
</dbReference>
<dbReference type="GO" id="GO:0006383">
    <property type="term" value="P:transcription by RNA polymerase III"/>
    <property type="evidence" value="ECO:0007669"/>
    <property type="project" value="UniProtKB-UniRule"/>
</dbReference>
<dbReference type="Pfam" id="PF05158">
    <property type="entry name" value="RNA_pol_Rpc34"/>
    <property type="match status" value="1"/>
</dbReference>
<keyword evidence="4 6" id="KW-0804">Transcription</keyword>
<evidence type="ECO:0000256" key="1">
    <source>
        <dbReference type="ARBA" id="ARBA00004123"/>
    </source>
</evidence>
<evidence type="ECO:0000313" key="8">
    <source>
        <dbReference type="EMBL" id="CAF0724630.1"/>
    </source>
</evidence>
<dbReference type="OrthoDB" id="613763at2759"/>
<dbReference type="InterPro" id="IPR036388">
    <property type="entry name" value="WH-like_DNA-bd_sf"/>
</dbReference>
<evidence type="ECO:0000313" key="9">
    <source>
        <dbReference type="EMBL" id="CAF0892162.1"/>
    </source>
</evidence>
<keyword evidence="5 6" id="KW-0539">Nucleus</keyword>